<feature type="region of interest" description="Disordered" evidence="1">
    <location>
        <begin position="198"/>
        <end position="256"/>
    </location>
</feature>
<accession>A0A167VVG7</accession>
<reference evidence="2" key="1">
    <citation type="journal article" date="2014" name="Genome Announc.">
        <title>Complete sequencing and chromosome-scale genome assembly of the industrial progenitor strain P2niaD18 from the penicillin producer Penicillium chrysogenum.</title>
        <authorList>
            <person name="Specht T."/>
            <person name="Dahlmann T.A."/>
            <person name="Zadra I."/>
            <person name="Kurnsteiner H."/>
            <person name="Kuck U."/>
        </authorList>
    </citation>
    <scope>NUCLEOTIDE SEQUENCE [LARGE SCALE GENOMIC DNA]</scope>
    <source>
        <strain evidence="2">P2niaD18</strain>
    </source>
</reference>
<evidence type="ECO:0000313" key="2">
    <source>
        <dbReference type="EMBL" id="KZN90943.1"/>
    </source>
</evidence>
<evidence type="ECO:0000256" key="1">
    <source>
        <dbReference type="SAM" id="MobiDB-lite"/>
    </source>
</evidence>
<name>A0A167VVG7_PENCH</name>
<gene>
    <name evidence="2" type="ORF">EN45_010660</name>
</gene>
<sequence>MPVMLDNTSSRLFQTARTGFQALCQHLIDDLNNGLSSQDGLRDRLDQLHLSLEQLKRAGQMMAIDCPTNELVRVVPNGFFTVVIDRPGQDPMSEFDWACIYTADTLNMLIAEFLRYRNPTAIAHHLEAQSFLWDLVVPFPVTISCAEDSAPEPYVNALQIPPAASMARMNSRVPVRPRPPPPVDTYLAYNRPVPGPYPPALPPRPVPEFGPESEPVSPVSPGSSGSLRSSVSPVSSVSPTGPNSTGLYRNPIMHPR</sequence>
<dbReference type="EMBL" id="CM002798">
    <property type="protein sequence ID" value="KZN90943.1"/>
    <property type="molecule type" value="Genomic_DNA"/>
</dbReference>
<organism evidence="2">
    <name type="scientific">Penicillium chrysogenum</name>
    <name type="common">Penicillium notatum</name>
    <dbReference type="NCBI Taxonomy" id="5076"/>
    <lineage>
        <taxon>Eukaryota</taxon>
        <taxon>Fungi</taxon>
        <taxon>Dikarya</taxon>
        <taxon>Ascomycota</taxon>
        <taxon>Pezizomycotina</taxon>
        <taxon>Eurotiomycetes</taxon>
        <taxon>Eurotiomycetidae</taxon>
        <taxon>Eurotiales</taxon>
        <taxon>Aspergillaceae</taxon>
        <taxon>Penicillium</taxon>
        <taxon>Penicillium chrysogenum species complex</taxon>
    </lineage>
</organism>
<protein>
    <submittedName>
        <fullName evidence="2">Uncharacterized protein</fullName>
    </submittedName>
</protein>
<dbReference type="Proteomes" id="UP000076449">
    <property type="component" value="Chromosome I"/>
</dbReference>
<feature type="compositionally biased region" description="Low complexity" evidence="1">
    <location>
        <begin position="209"/>
        <end position="244"/>
    </location>
</feature>
<feature type="compositionally biased region" description="Pro residues" evidence="1">
    <location>
        <begin position="198"/>
        <end position="208"/>
    </location>
</feature>
<dbReference type="PhylomeDB" id="A0A167VVG7"/>
<dbReference type="AlphaFoldDB" id="A0A167VVG7"/>
<proteinExistence type="predicted"/>